<feature type="domain" description="Sodium/calcium exchanger membrane region" evidence="12">
    <location>
        <begin position="116"/>
        <end position="278"/>
    </location>
</feature>
<dbReference type="AlphaFoldDB" id="A0AAV9JGS5"/>
<feature type="transmembrane region" description="Helical" evidence="10">
    <location>
        <begin position="414"/>
        <end position="431"/>
    </location>
</feature>
<evidence type="ECO:0000313" key="13">
    <source>
        <dbReference type="EMBL" id="KAK4544019.1"/>
    </source>
</evidence>
<reference evidence="13 14" key="1">
    <citation type="submission" date="2021-11" db="EMBL/GenBank/DDBJ databases">
        <title>Black yeast isolated from Biological Soil Crust.</title>
        <authorList>
            <person name="Kurbessoian T."/>
        </authorList>
    </citation>
    <scope>NUCLEOTIDE SEQUENCE [LARGE SCALE GENOMIC DNA]</scope>
    <source>
        <strain evidence="13 14">CCFEE 5522</strain>
    </source>
</reference>
<evidence type="ECO:0000313" key="14">
    <source>
        <dbReference type="Proteomes" id="UP001324427"/>
    </source>
</evidence>
<feature type="transmembrane region" description="Helical" evidence="10">
    <location>
        <begin position="219"/>
        <end position="238"/>
    </location>
</feature>
<keyword evidence="4 10" id="KW-0109">Calcium transport</keyword>
<organism evidence="13 14">
    <name type="scientific">Oleoguttula mirabilis</name>
    <dbReference type="NCBI Taxonomy" id="1507867"/>
    <lineage>
        <taxon>Eukaryota</taxon>
        <taxon>Fungi</taxon>
        <taxon>Dikarya</taxon>
        <taxon>Ascomycota</taxon>
        <taxon>Pezizomycotina</taxon>
        <taxon>Dothideomycetes</taxon>
        <taxon>Dothideomycetidae</taxon>
        <taxon>Mycosphaerellales</taxon>
        <taxon>Teratosphaeriaceae</taxon>
        <taxon>Oleoguttula</taxon>
    </lineage>
</organism>
<comment type="function">
    <text evidence="10">Has a role in promoting intracellular calcium ion sequestration via the exchange of calcium ions for hydrogen ions across the vacuolar membrane. Involved also in manganese ion homeostasis via its uptake into the vacuole.</text>
</comment>
<feature type="transmembrane region" description="Helical" evidence="10">
    <location>
        <begin position="258"/>
        <end position="276"/>
    </location>
</feature>
<evidence type="ECO:0000256" key="8">
    <source>
        <dbReference type="ARBA" id="ARBA00023065"/>
    </source>
</evidence>
<keyword evidence="10" id="KW-0050">Antiport</keyword>
<dbReference type="PANTHER" id="PTHR31503">
    <property type="entry name" value="VACUOLAR CALCIUM ION TRANSPORTER"/>
    <property type="match status" value="1"/>
</dbReference>
<feature type="region of interest" description="Disordered" evidence="11">
    <location>
        <begin position="1"/>
        <end position="62"/>
    </location>
</feature>
<accession>A0AAV9JGS5</accession>
<dbReference type="EMBL" id="JAVFHQ010000027">
    <property type="protein sequence ID" value="KAK4544019.1"/>
    <property type="molecule type" value="Genomic_DNA"/>
</dbReference>
<sequence>MTSRPKPQTKFRHFHRKDAHSDTIETHPADAAEKGGSAKEKKLPQYNSDGHEVNHAGHRVTRGVAPDGESGRMYFHPWHFLRICWKSTSHASQYTNFLWPFTLAAMVLHFAFPEHELWIFITAYIGMVPAANLVGFAGQELARKLPKVAGVILETTFGSIVEIILFMVLISGGNQNVSVIRAAILGSILANLLFCLGLCFFVGGIFHPQQTFHEAISEVGSNLMLVAAVGLVIPTIFYNSLAGGRLTYAVAESECLRISRAAAIILLVAFCVYVWFQSRSHHGLYEDILEADEERDHDRHKDLAKPKLTFTESIAAVFFALTFVSFMAVFLVEQIEFMVHEHGISDAFMGLILVPIVEKVAEHLTAIDEAYDNQMNFALSHVLGASIQTALLNTPLVVMVGWGLGYDMSMNFELFDAVVLILAIIVVGNFLRDEKSDYLEGVLCVFVYVLVAVSAWYYPDPVSETGTSSAVTVANATANTTTGVGVASEVASALTESATQAAETLARMMFA</sequence>
<keyword evidence="8 10" id="KW-0406">Ion transport</keyword>
<keyword evidence="7 10" id="KW-1133">Transmembrane helix</keyword>
<gene>
    <name evidence="13" type="ORF">LTR36_004517</name>
</gene>
<name>A0AAV9JGS5_9PEZI</name>
<evidence type="ECO:0000259" key="12">
    <source>
        <dbReference type="Pfam" id="PF01699"/>
    </source>
</evidence>
<keyword evidence="9 10" id="KW-0472">Membrane</keyword>
<dbReference type="InterPro" id="IPR004837">
    <property type="entry name" value="NaCa_Exmemb"/>
</dbReference>
<evidence type="ECO:0000256" key="3">
    <source>
        <dbReference type="ARBA" id="ARBA00022448"/>
    </source>
</evidence>
<evidence type="ECO:0000256" key="11">
    <source>
        <dbReference type="SAM" id="MobiDB-lite"/>
    </source>
</evidence>
<keyword evidence="14" id="KW-1185">Reference proteome</keyword>
<dbReference type="Gene3D" id="1.20.1420.30">
    <property type="entry name" value="NCX, central ion-binding region"/>
    <property type="match status" value="2"/>
</dbReference>
<feature type="transmembrane region" description="Helical" evidence="10">
    <location>
        <begin position="148"/>
        <end position="170"/>
    </location>
</feature>
<keyword evidence="5 10" id="KW-0812">Transmembrane</keyword>
<keyword evidence="6 10" id="KW-0106">Calcium</keyword>
<feature type="compositionally biased region" description="Basic residues" evidence="11">
    <location>
        <begin position="7"/>
        <end position="18"/>
    </location>
</feature>
<feature type="transmembrane region" description="Helical" evidence="10">
    <location>
        <begin position="382"/>
        <end position="402"/>
    </location>
</feature>
<evidence type="ECO:0000256" key="4">
    <source>
        <dbReference type="ARBA" id="ARBA00022568"/>
    </source>
</evidence>
<feature type="transmembrane region" description="Helical" evidence="10">
    <location>
        <begin position="118"/>
        <end position="136"/>
    </location>
</feature>
<evidence type="ECO:0000256" key="6">
    <source>
        <dbReference type="ARBA" id="ARBA00022837"/>
    </source>
</evidence>
<comment type="subcellular location">
    <subcellularLocation>
        <location evidence="1">Endomembrane system</location>
        <topology evidence="1">Multi-pass membrane protein</topology>
    </subcellularLocation>
    <subcellularLocation>
        <location evidence="10">Vacuole membrane</location>
    </subcellularLocation>
</comment>
<dbReference type="GO" id="GO:0006874">
    <property type="term" value="P:intracellular calcium ion homeostasis"/>
    <property type="evidence" value="ECO:0007669"/>
    <property type="project" value="TreeGrafter"/>
</dbReference>
<evidence type="ECO:0000256" key="7">
    <source>
        <dbReference type="ARBA" id="ARBA00022989"/>
    </source>
</evidence>
<feature type="domain" description="Sodium/calcium exchanger membrane region" evidence="12">
    <location>
        <begin position="314"/>
        <end position="455"/>
    </location>
</feature>
<dbReference type="PANTHER" id="PTHR31503:SF14">
    <property type="entry name" value="VACUOLAR CALCIUM ION TRANSPORTER"/>
    <property type="match status" value="1"/>
</dbReference>
<proteinExistence type="inferred from homology"/>
<dbReference type="GO" id="GO:0012505">
    <property type="term" value="C:endomembrane system"/>
    <property type="evidence" value="ECO:0007669"/>
    <property type="project" value="UniProtKB-SubCell"/>
</dbReference>
<feature type="transmembrane region" description="Helical" evidence="10">
    <location>
        <begin position="182"/>
        <end position="207"/>
    </location>
</feature>
<dbReference type="Proteomes" id="UP001324427">
    <property type="component" value="Unassembled WGS sequence"/>
</dbReference>
<dbReference type="InterPro" id="IPR044880">
    <property type="entry name" value="NCX_ion-bd_dom_sf"/>
</dbReference>
<dbReference type="NCBIfam" id="TIGR00378">
    <property type="entry name" value="cax"/>
    <property type="match status" value="1"/>
</dbReference>
<evidence type="ECO:0000256" key="9">
    <source>
        <dbReference type="ARBA" id="ARBA00023136"/>
    </source>
</evidence>
<keyword evidence="3 10" id="KW-0813">Transport</keyword>
<keyword evidence="10" id="KW-0926">Vacuole</keyword>
<feature type="transmembrane region" description="Helical" evidence="10">
    <location>
        <begin position="308"/>
        <end position="332"/>
    </location>
</feature>
<evidence type="ECO:0000256" key="10">
    <source>
        <dbReference type="RuleBase" id="RU365028"/>
    </source>
</evidence>
<dbReference type="Pfam" id="PF01699">
    <property type="entry name" value="Na_Ca_ex"/>
    <property type="match status" value="2"/>
</dbReference>
<feature type="compositionally biased region" description="Basic and acidic residues" evidence="11">
    <location>
        <begin position="19"/>
        <end position="55"/>
    </location>
</feature>
<comment type="caution">
    <text evidence="10">Lacks conserved residue(s) required for the propagation of feature annotation.</text>
</comment>
<dbReference type="InterPro" id="IPR004713">
    <property type="entry name" value="CaH_exchang"/>
</dbReference>
<comment type="similarity">
    <text evidence="2 10">Belongs to the Ca(2+):cation antiporter (CaCA) (TC 2.A.19) family.</text>
</comment>
<dbReference type="InterPro" id="IPR004798">
    <property type="entry name" value="CAX-like"/>
</dbReference>
<evidence type="ECO:0000256" key="2">
    <source>
        <dbReference type="ARBA" id="ARBA00008170"/>
    </source>
</evidence>
<protein>
    <recommendedName>
        <fullName evidence="10">Vacuolar calcium ion transporter</fullName>
    </recommendedName>
</protein>
<evidence type="ECO:0000256" key="5">
    <source>
        <dbReference type="ARBA" id="ARBA00022692"/>
    </source>
</evidence>
<evidence type="ECO:0000256" key="1">
    <source>
        <dbReference type="ARBA" id="ARBA00004127"/>
    </source>
</evidence>
<dbReference type="GO" id="GO:0015369">
    <property type="term" value="F:calcium:proton antiporter activity"/>
    <property type="evidence" value="ECO:0007669"/>
    <property type="project" value="UniProtKB-UniRule"/>
</dbReference>
<feature type="transmembrane region" description="Helical" evidence="10">
    <location>
        <begin position="438"/>
        <end position="458"/>
    </location>
</feature>
<dbReference type="GO" id="GO:0000329">
    <property type="term" value="C:fungal-type vacuole membrane"/>
    <property type="evidence" value="ECO:0007669"/>
    <property type="project" value="TreeGrafter"/>
</dbReference>
<comment type="caution">
    <text evidence="13">The sequence shown here is derived from an EMBL/GenBank/DDBJ whole genome shotgun (WGS) entry which is preliminary data.</text>
</comment>